<evidence type="ECO:0000313" key="3">
    <source>
        <dbReference type="Proteomes" id="UP000017837"/>
    </source>
</evidence>
<reference evidence="2 3" key="1">
    <citation type="journal article" date="2014" name="Nature">
        <title>Sequential evolution of bacterial morphology by co-option of a developmental regulator.</title>
        <authorList>
            <person name="Jiang C."/>
            <person name="Brown P.J."/>
            <person name="Ducret A."/>
            <person name="Brun Y.V."/>
        </authorList>
    </citation>
    <scope>NUCLEOTIDE SEQUENCE [LARGE SCALE GENOMIC DNA]</scope>
    <source>
        <strain evidence="2 3">DSM 16100</strain>
    </source>
</reference>
<dbReference type="InterPro" id="IPR009444">
    <property type="entry name" value="Conjugal_tfr_TraD_a-type"/>
</dbReference>
<dbReference type="EMBL" id="AWGB01000028">
    <property type="protein sequence ID" value="ESQ89775.1"/>
    <property type="molecule type" value="Genomic_DNA"/>
</dbReference>
<protein>
    <recommendedName>
        <fullName evidence="4">Conjugal transfer protein TraD</fullName>
    </recommendedName>
</protein>
<dbReference type="AlphaFoldDB" id="V4PW15"/>
<dbReference type="STRING" id="1121022.GCA_000376105_01925"/>
<dbReference type="OrthoDB" id="7284210at2"/>
<gene>
    <name evidence="2" type="ORF">ABENE_13615</name>
</gene>
<feature type="region of interest" description="Disordered" evidence="1">
    <location>
        <begin position="79"/>
        <end position="114"/>
    </location>
</feature>
<organism evidence="2 3">
    <name type="scientific">Asticcacaulis benevestitus DSM 16100 = ATCC BAA-896</name>
    <dbReference type="NCBI Taxonomy" id="1121022"/>
    <lineage>
        <taxon>Bacteria</taxon>
        <taxon>Pseudomonadati</taxon>
        <taxon>Pseudomonadota</taxon>
        <taxon>Alphaproteobacteria</taxon>
        <taxon>Caulobacterales</taxon>
        <taxon>Caulobacteraceae</taxon>
        <taxon>Asticcacaulis</taxon>
    </lineage>
</organism>
<accession>V4PW15</accession>
<sequence>MTETAMRKPRDFDAELKALNDRARTLKDRKVKQLGELVIATGADTLDIDTLAGGLLAMVKDTKAERKEGLRKVGAAFFRGGGEGEASDRPESNPAATAEADGLAQPFELKPSEN</sequence>
<comment type="caution">
    <text evidence="2">The sequence shown here is derived from an EMBL/GenBank/DDBJ whole genome shotgun (WGS) entry which is preliminary data.</text>
</comment>
<dbReference type="Proteomes" id="UP000017837">
    <property type="component" value="Unassembled WGS sequence"/>
</dbReference>
<evidence type="ECO:0008006" key="4">
    <source>
        <dbReference type="Google" id="ProtNLM"/>
    </source>
</evidence>
<keyword evidence="3" id="KW-1185">Reference proteome</keyword>
<dbReference type="PATRIC" id="fig|1121022.4.peg.2766"/>
<proteinExistence type="predicted"/>
<evidence type="ECO:0000313" key="2">
    <source>
        <dbReference type="EMBL" id="ESQ89775.1"/>
    </source>
</evidence>
<evidence type="ECO:0000256" key="1">
    <source>
        <dbReference type="SAM" id="MobiDB-lite"/>
    </source>
</evidence>
<dbReference type="Pfam" id="PF06412">
    <property type="entry name" value="TraD"/>
    <property type="match status" value="1"/>
</dbReference>
<dbReference type="eggNOG" id="ENOG50331BD">
    <property type="taxonomic scope" value="Bacteria"/>
</dbReference>
<name>V4PW15_9CAUL</name>